<evidence type="ECO:0000256" key="1">
    <source>
        <dbReference type="SAM" id="MobiDB-lite"/>
    </source>
</evidence>
<reference evidence="2 3" key="1">
    <citation type="journal article" date="2014" name="BMC Genomics">
        <title>Adaptive genomic structural variation in the grape powdery mildew pathogen, Erysiphe necator.</title>
        <authorList>
            <person name="Jones L."/>
            <person name="Riaz S."/>
            <person name="Morales-Cruz A."/>
            <person name="Amrine K.C."/>
            <person name="McGuire B."/>
            <person name="Gubler W.D."/>
            <person name="Walker M.A."/>
            <person name="Cantu D."/>
        </authorList>
    </citation>
    <scope>NUCLEOTIDE SEQUENCE [LARGE SCALE GENOMIC DNA]</scope>
    <source>
        <strain evidence="3">c</strain>
    </source>
</reference>
<evidence type="ECO:0000313" key="3">
    <source>
        <dbReference type="Proteomes" id="UP000030854"/>
    </source>
</evidence>
<accession>A0A0B1P9U7</accession>
<dbReference type="Proteomes" id="UP000030854">
    <property type="component" value="Unassembled WGS sequence"/>
</dbReference>
<name>A0A0B1P9U7_UNCNE</name>
<comment type="caution">
    <text evidence="2">The sequence shown here is derived from an EMBL/GenBank/DDBJ whole genome shotgun (WGS) entry which is preliminary data.</text>
</comment>
<organism evidence="2 3">
    <name type="scientific">Uncinula necator</name>
    <name type="common">Grape powdery mildew</name>
    <dbReference type="NCBI Taxonomy" id="52586"/>
    <lineage>
        <taxon>Eukaryota</taxon>
        <taxon>Fungi</taxon>
        <taxon>Dikarya</taxon>
        <taxon>Ascomycota</taxon>
        <taxon>Pezizomycotina</taxon>
        <taxon>Leotiomycetes</taxon>
        <taxon>Erysiphales</taxon>
        <taxon>Erysiphaceae</taxon>
        <taxon>Erysiphe</taxon>
    </lineage>
</organism>
<dbReference type="HOGENOM" id="CLU_1310915_0_0_1"/>
<sequence>MNSQPSEPDKWPLKSTSDLWQVLNKRYILLDTSQTAKNALDTLFQDRRAYGDFKVDFDHFADRAKDDNRTKVDLLTKRQSRKISNVMDNQINLPGPDDFLGRSDMVDSIARNLQQQDHIFKLQTPQTATHQNVAITNQPLSDIGPSDIGDPMDLSRVKLSDAERKYRMGNGLCIACGEYGHSARDKHRKNNSIPIPMPKRPSTHPPNRTHTYSISALK</sequence>
<dbReference type="AlphaFoldDB" id="A0A0B1P9U7"/>
<protein>
    <submittedName>
        <fullName evidence="2">Uncharacterized protein</fullName>
    </submittedName>
</protein>
<proteinExistence type="predicted"/>
<dbReference type="EMBL" id="JNVN01001046">
    <property type="protein sequence ID" value="KHJ34115.1"/>
    <property type="molecule type" value="Genomic_DNA"/>
</dbReference>
<gene>
    <name evidence="2" type="ORF">EV44_g3662</name>
</gene>
<feature type="compositionally biased region" description="Polar residues" evidence="1">
    <location>
        <begin position="205"/>
        <end position="218"/>
    </location>
</feature>
<feature type="region of interest" description="Disordered" evidence="1">
    <location>
        <begin position="183"/>
        <end position="218"/>
    </location>
</feature>
<keyword evidence="3" id="KW-1185">Reference proteome</keyword>
<evidence type="ECO:0000313" key="2">
    <source>
        <dbReference type="EMBL" id="KHJ34115.1"/>
    </source>
</evidence>